<dbReference type="HOGENOM" id="CLU_542094_0_0_1"/>
<proteinExistence type="predicted"/>
<name>G0NBW7_CAEBE</name>
<organism evidence="3">
    <name type="scientific">Caenorhabditis brenneri</name>
    <name type="common">Nematode worm</name>
    <dbReference type="NCBI Taxonomy" id="135651"/>
    <lineage>
        <taxon>Eukaryota</taxon>
        <taxon>Metazoa</taxon>
        <taxon>Ecdysozoa</taxon>
        <taxon>Nematoda</taxon>
        <taxon>Chromadorea</taxon>
        <taxon>Rhabditida</taxon>
        <taxon>Rhabditina</taxon>
        <taxon>Rhabditomorpha</taxon>
        <taxon>Rhabditoidea</taxon>
        <taxon>Rhabditidae</taxon>
        <taxon>Peloderinae</taxon>
        <taxon>Caenorhabditis</taxon>
    </lineage>
</organism>
<dbReference type="Proteomes" id="UP000008068">
    <property type="component" value="Unassembled WGS sequence"/>
</dbReference>
<accession>G0NBW7</accession>
<sequence>MTTSDETYEKIRKIIWDKEDSSVQVFRRQDNFDNEDLEGYESEEGNELFGEEMDPDPQEEEEQIFTVPINMATRGQLAEADRKWKEAAKLKRVRFESDYGMSHDFQEHTSSQRYAMGQEEPAGAVQYLETPNQWTNVETNQQRTLTQVQRPKNFKKLDKMARTLSTLKSVPGDQEVLQEQYKKFFMEEQRLLSITTDVATPEEWSMAKGIFKRRKKLAELSFPGKLDGQLFNFPVIMVDDVSSQDKNIPVIRIEDSEGTGRREATKLVSIAPRHQEIQGIEEVPDDDDDLDVVVLSDGDEDEMDEGPRDGDEEVMILDEQIFIEDGIPDEQECQKPNLNSWQQYKRNPVRKCRKRRFEDPVYVYEEPPVVTKKRKRVRFQKTHSGTLEQQLRTKHAALTPQKRIVPPPPPPPKIIEAQLFIPERLRVAEGLRRQKQQRRRLQEDQLLSIPYDEATPEQIYKAELIQMERQKQKNQGNAFQDVYVVARKACWQSL</sequence>
<protein>
    <submittedName>
        <fullName evidence="2">Uncharacterized protein</fullName>
    </submittedName>
</protein>
<evidence type="ECO:0000313" key="3">
    <source>
        <dbReference type="Proteomes" id="UP000008068"/>
    </source>
</evidence>
<dbReference type="EMBL" id="GL379859">
    <property type="protein sequence ID" value="EGT57123.1"/>
    <property type="molecule type" value="Genomic_DNA"/>
</dbReference>
<gene>
    <name evidence="2" type="ORF">CAEBREN_03720</name>
</gene>
<evidence type="ECO:0000313" key="2">
    <source>
        <dbReference type="EMBL" id="EGT57123.1"/>
    </source>
</evidence>
<reference evidence="3" key="1">
    <citation type="submission" date="2011-07" db="EMBL/GenBank/DDBJ databases">
        <authorList>
            <consortium name="Caenorhabditis brenneri Sequencing and Analysis Consortium"/>
            <person name="Wilson R.K."/>
        </authorList>
    </citation>
    <scope>NUCLEOTIDE SEQUENCE [LARGE SCALE GENOMIC DNA]</scope>
    <source>
        <strain evidence="3">PB2801</strain>
    </source>
</reference>
<feature type="compositionally biased region" description="Acidic residues" evidence="1">
    <location>
        <begin position="32"/>
        <end position="60"/>
    </location>
</feature>
<keyword evidence="3" id="KW-1185">Reference proteome</keyword>
<dbReference type="AlphaFoldDB" id="G0NBW7"/>
<feature type="region of interest" description="Disordered" evidence="1">
    <location>
        <begin position="28"/>
        <end position="60"/>
    </location>
</feature>
<evidence type="ECO:0000256" key="1">
    <source>
        <dbReference type="SAM" id="MobiDB-lite"/>
    </source>
</evidence>
<dbReference type="InParanoid" id="G0NBW7"/>